<feature type="domain" description="Histidine kinase" evidence="11">
    <location>
        <begin position="134"/>
        <end position="384"/>
    </location>
</feature>
<keyword evidence="5" id="KW-0547">Nucleotide-binding</keyword>
<evidence type="ECO:0000256" key="9">
    <source>
        <dbReference type="SAM" id="MobiDB-lite"/>
    </source>
</evidence>
<dbReference type="PANTHER" id="PTHR43065:SF10">
    <property type="entry name" value="PEROXIDE STRESS-ACTIVATED HISTIDINE KINASE MAK3"/>
    <property type="match status" value="1"/>
</dbReference>
<name>A0AA37Q7W9_9BACT</name>
<dbReference type="InterPro" id="IPR005467">
    <property type="entry name" value="His_kinase_dom"/>
</dbReference>
<evidence type="ECO:0000256" key="1">
    <source>
        <dbReference type="ARBA" id="ARBA00000085"/>
    </source>
</evidence>
<evidence type="ECO:0000256" key="3">
    <source>
        <dbReference type="ARBA" id="ARBA00022553"/>
    </source>
</evidence>
<keyword evidence="10" id="KW-0472">Membrane</keyword>
<evidence type="ECO:0000256" key="6">
    <source>
        <dbReference type="ARBA" id="ARBA00022777"/>
    </source>
</evidence>
<evidence type="ECO:0000256" key="5">
    <source>
        <dbReference type="ARBA" id="ARBA00022741"/>
    </source>
</evidence>
<keyword evidence="13" id="KW-1185">Reference proteome</keyword>
<evidence type="ECO:0000256" key="10">
    <source>
        <dbReference type="SAM" id="Phobius"/>
    </source>
</evidence>
<reference evidence="12" key="1">
    <citation type="submission" date="2022-08" db="EMBL/GenBank/DDBJ databases">
        <title>Draft genome sequencing of Roseisolibacter agri AW1220.</title>
        <authorList>
            <person name="Tobiishi Y."/>
            <person name="Tonouchi A."/>
        </authorList>
    </citation>
    <scope>NUCLEOTIDE SEQUENCE</scope>
    <source>
        <strain evidence="12">AW1220</strain>
    </source>
</reference>
<proteinExistence type="predicted"/>
<keyword evidence="3" id="KW-0597">Phosphoprotein</keyword>
<comment type="catalytic activity">
    <reaction evidence="1">
        <text>ATP + protein L-histidine = ADP + protein N-phospho-L-histidine.</text>
        <dbReference type="EC" id="2.7.13.3"/>
    </reaction>
</comment>
<feature type="transmembrane region" description="Helical" evidence="10">
    <location>
        <begin position="29"/>
        <end position="50"/>
    </location>
</feature>
<dbReference type="EC" id="2.7.13.3" evidence="2"/>
<evidence type="ECO:0000256" key="4">
    <source>
        <dbReference type="ARBA" id="ARBA00022679"/>
    </source>
</evidence>
<dbReference type="CDD" id="cd00082">
    <property type="entry name" value="HisKA"/>
    <property type="match status" value="1"/>
</dbReference>
<accession>A0AA37Q7W9</accession>
<dbReference type="Pfam" id="PF02518">
    <property type="entry name" value="HATPase_c"/>
    <property type="match status" value="1"/>
</dbReference>
<evidence type="ECO:0000259" key="11">
    <source>
        <dbReference type="PROSITE" id="PS50109"/>
    </source>
</evidence>
<dbReference type="Gene3D" id="3.30.565.10">
    <property type="entry name" value="Histidine kinase-like ATPase, C-terminal domain"/>
    <property type="match status" value="1"/>
</dbReference>
<dbReference type="SUPFAM" id="SSF55874">
    <property type="entry name" value="ATPase domain of HSP90 chaperone/DNA topoisomerase II/histidine kinase"/>
    <property type="match status" value="1"/>
</dbReference>
<comment type="caution">
    <text evidence="12">The sequence shown here is derived from an EMBL/GenBank/DDBJ whole genome shotgun (WGS) entry which is preliminary data.</text>
</comment>
<dbReference type="PRINTS" id="PR00344">
    <property type="entry name" value="BCTRLSENSOR"/>
</dbReference>
<dbReference type="InterPro" id="IPR036890">
    <property type="entry name" value="HATPase_C_sf"/>
</dbReference>
<evidence type="ECO:0000256" key="7">
    <source>
        <dbReference type="ARBA" id="ARBA00022840"/>
    </source>
</evidence>
<gene>
    <name evidence="12" type="ORF">rosag_44070</name>
</gene>
<protein>
    <recommendedName>
        <fullName evidence="2">histidine kinase</fullName>
        <ecNumber evidence="2">2.7.13.3</ecNumber>
    </recommendedName>
</protein>
<dbReference type="PROSITE" id="PS50109">
    <property type="entry name" value="HIS_KIN"/>
    <property type="match status" value="1"/>
</dbReference>
<dbReference type="Proteomes" id="UP001161325">
    <property type="component" value="Unassembled WGS sequence"/>
</dbReference>
<evidence type="ECO:0000256" key="2">
    <source>
        <dbReference type="ARBA" id="ARBA00012438"/>
    </source>
</evidence>
<dbReference type="InterPro" id="IPR003594">
    <property type="entry name" value="HATPase_dom"/>
</dbReference>
<evidence type="ECO:0000256" key="8">
    <source>
        <dbReference type="ARBA" id="ARBA00023012"/>
    </source>
</evidence>
<dbReference type="SMART" id="SM00388">
    <property type="entry name" value="HisKA"/>
    <property type="match status" value="1"/>
</dbReference>
<dbReference type="PANTHER" id="PTHR43065">
    <property type="entry name" value="SENSOR HISTIDINE KINASE"/>
    <property type="match status" value="1"/>
</dbReference>
<evidence type="ECO:0000313" key="12">
    <source>
        <dbReference type="EMBL" id="GLC27894.1"/>
    </source>
</evidence>
<keyword evidence="10" id="KW-0812">Transmembrane</keyword>
<feature type="region of interest" description="Disordered" evidence="9">
    <location>
        <begin position="1"/>
        <end position="21"/>
    </location>
</feature>
<sequence length="409" mass="42690">MTTASRPAPVPPTDPGTDASERAVPRARLALRAAGVAGAIGLGVAVAGVVAVRADAAPVAIALGGAAVCALAAWLWVRRHVERPLARVAVDGTPDADVEALAARTRALADRMRAGEAQRARAEKLATVGRMAAGIAHEVGNPLAAINGYAHVLRARTASQPELAPVLDALERESARIDRIVRGLLDFARPRRITPAMVSVNGVLEGAVALLRDQGVLRRLTVQAELADPTPAVFAERHELEQVIVNLLLNAADAMDGGPGTIALVSREVAVDELGREARRRAGDAPDTIAPPRRNRRVTEWLSDGGRAPRAVAQIVVADSGPGIAPEDWERVFDPFYSTKDAGKGTGLGLAIVARTVDQLGGAVWVQRAREGGAAFVIVLPLADSLAPTGMAAVSADAGEEQLDLLLRR</sequence>
<dbReference type="GO" id="GO:0000155">
    <property type="term" value="F:phosphorelay sensor kinase activity"/>
    <property type="evidence" value="ECO:0007669"/>
    <property type="project" value="InterPro"/>
</dbReference>
<keyword evidence="4" id="KW-0808">Transferase</keyword>
<dbReference type="RefSeq" id="WP_284352323.1">
    <property type="nucleotide sequence ID" value="NZ_BRXS01000007.1"/>
</dbReference>
<keyword evidence="10" id="KW-1133">Transmembrane helix</keyword>
<dbReference type="SMART" id="SM00387">
    <property type="entry name" value="HATPase_c"/>
    <property type="match status" value="1"/>
</dbReference>
<dbReference type="Pfam" id="PF00512">
    <property type="entry name" value="HisKA"/>
    <property type="match status" value="1"/>
</dbReference>
<dbReference type="InterPro" id="IPR003661">
    <property type="entry name" value="HisK_dim/P_dom"/>
</dbReference>
<dbReference type="InterPro" id="IPR004358">
    <property type="entry name" value="Sig_transdc_His_kin-like_C"/>
</dbReference>
<keyword evidence="7" id="KW-0067">ATP-binding</keyword>
<feature type="transmembrane region" description="Helical" evidence="10">
    <location>
        <begin position="56"/>
        <end position="77"/>
    </location>
</feature>
<keyword evidence="8" id="KW-0902">Two-component regulatory system</keyword>
<dbReference type="AlphaFoldDB" id="A0AA37Q7W9"/>
<keyword evidence="6" id="KW-0418">Kinase</keyword>
<dbReference type="EMBL" id="BRXS01000007">
    <property type="protein sequence ID" value="GLC27894.1"/>
    <property type="molecule type" value="Genomic_DNA"/>
</dbReference>
<organism evidence="12 13">
    <name type="scientific">Roseisolibacter agri</name>
    <dbReference type="NCBI Taxonomy" id="2014610"/>
    <lineage>
        <taxon>Bacteria</taxon>
        <taxon>Pseudomonadati</taxon>
        <taxon>Gemmatimonadota</taxon>
        <taxon>Gemmatimonadia</taxon>
        <taxon>Gemmatimonadales</taxon>
        <taxon>Gemmatimonadaceae</taxon>
        <taxon>Roseisolibacter</taxon>
    </lineage>
</organism>
<evidence type="ECO:0000313" key="13">
    <source>
        <dbReference type="Proteomes" id="UP001161325"/>
    </source>
</evidence>
<dbReference type="Gene3D" id="1.10.287.130">
    <property type="match status" value="1"/>
</dbReference>
<dbReference type="SUPFAM" id="SSF47384">
    <property type="entry name" value="Homodimeric domain of signal transducing histidine kinase"/>
    <property type="match status" value="1"/>
</dbReference>
<dbReference type="InterPro" id="IPR036097">
    <property type="entry name" value="HisK_dim/P_sf"/>
</dbReference>
<dbReference type="GO" id="GO:0005524">
    <property type="term" value="F:ATP binding"/>
    <property type="evidence" value="ECO:0007669"/>
    <property type="project" value="UniProtKB-KW"/>
</dbReference>